<dbReference type="EC" id="3.1.6.1" evidence="5"/>
<feature type="chain" id="PRO_5022873242" evidence="3">
    <location>
        <begin position="27"/>
        <end position="458"/>
    </location>
</feature>
<dbReference type="InterPro" id="IPR050738">
    <property type="entry name" value="Sulfatase"/>
</dbReference>
<comment type="similarity">
    <text evidence="1">Belongs to the sulfatase family.</text>
</comment>
<dbReference type="InterPro" id="IPR017850">
    <property type="entry name" value="Alkaline_phosphatase_core_sf"/>
</dbReference>
<dbReference type="InterPro" id="IPR000917">
    <property type="entry name" value="Sulfatase_N"/>
</dbReference>
<dbReference type="Pfam" id="PF00884">
    <property type="entry name" value="Sulfatase"/>
    <property type="match status" value="1"/>
</dbReference>
<reference evidence="5 6" key="1">
    <citation type="submission" date="2019-02" db="EMBL/GenBank/DDBJ databases">
        <title>Deep-cultivation of Planctomycetes and their phenomic and genomic characterization uncovers novel biology.</title>
        <authorList>
            <person name="Wiegand S."/>
            <person name="Jogler M."/>
            <person name="Boedeker C."/>
            <person name="Pinto D."/>
            <person name="Vollmers J."/>
            <person name="Rivas-Marin E."/>
            <person name="Kohn T."/>
            <person name="Peeters S.H."/>
            <person name="Heuer A."/>
            <person name="Rast P."/>
            <person name="Oberbeckmann S."/>
            <person name="Bunk B."/>
            <person name="Jeske O."/>
            <person name="Meyerdierks A."/>
            <person name="Storesund J.E."/>
            <person name="Kallscheuer N."/>
            <person name="Luecker S."/>
            <person name="Lage O.M."/>
            <person name="Pohl T."/>
            <person name="Merkel B.J."/>
            <person name="Hornburger P."/>
            <person name="Mueller R.-W."/>
            <person name="Bruemmer F."/>
            <person name="Labrenz M."/>
            <person name="Spormann A.M."/>
            <person name="Op Den Camp H."/>
            <person name="Overmann J."/>
            <person name="Amann R."/>
            <person name="Jetten M.S.M."/>
            <person name="Mascher T."/>
            <person name="Medema M.H."/>
            <person name="Devos D.P."/>
            <person name="Kaster A.-K."/>
            <person name="Ovreas L."/>
            <person name="Rohde M."/>
            <person name="Galperin M.Y."/>
            <person name="Jogler C."/>
        </authorList>
    </citation>
    <scope>NUCLEOTIDE SEQUENCE [LARGE SCALE GENOMIC DNA]</scope>
    <source>
        <strain evidence="5 6">Pla123a</strain>
    </source>
</reference>
<keyword evidence="6" id="KW-1185">Reference proteome</keyword>
<feature type="signal peptide" evidence="3">
    <location>
        <begin position="1"/>
        <end position="26"/>
    </location>
</feature>
<sequence precursor="true">MILRFLVPGLLLTVAFWSCLPSSAAAEGSGAKRPNIVFIMADDLGFADLGCYGQRVIQTPCIDRLAAEGMRFSQCYAGSTVCAPSRSVLMTGLHTGHTTVRGNNGLGGVVGLGGAKGRVPLREDDVTVAQVLKQAGYATGMAGKWGLGEPNTSGEPGRQGFDEFFGYLNQRRAHHYYPDFLWHNQRRVELPGNAGGRQQAYSHALIMDHALRFIRQHQHGPFFLYLPICLPHDEYEVPSTDPYHNPAWTETERAYAAMVSLMDRDVGRVGDLLEELGLAGNTLLFFCSDNGAALRFEGRFDSSGPLRGAKRDMYEGGIRTPMIVRWPGKIEAASESQLVWSFADVLPTLADAAGAEPPADLDGQSVLPTLLGGPQDLSDRLLYWEFFEAGFQQAARRGKWKAVRPAADSELELYDLDADPGEANNVAALHPEVVRSFEQQFQTARTPSPHWPAPGDQQ</sequence>
<dbReference type="CDD" id="cd16145">
    <property type="entry name" value="ARS_like"/>
    <property type="match status" value="1"/>
</dbReference>
<keyword evidence="2 5" id="KW-0378">Hydrolase</keyword>
<feature type="domain" description="Sulfatase N-terminal" evidence="4">
    <location>
        <begin position="34"/>
        <end position="355"/>
    </location>
</feature>
<dbReference type="PANTHER" id="PTHR42693">
    <property type="entry name" value="ARYLSULFATASE FAMILY MEMBER"/>
    <property type="match status" value="1"/>
</dbReference>
<evidence type="ECO:0000256" key="3">
    <source>
        <dbReference type="SAM" id="SignalP"/>
    </source>
</evidence>
<organism evidence="5 6">
    <name type="scientific">Posidoniimonas polymericola</name>
    <dbReference type="NCBI Taxonomy" id="2528002"/>
    <lineage>
        <taxon>Bacteria</taxon>
        <taxon>Pseudomonadati</taxon>
        <taxon>Planctomycetota</taxon>
        <taxon>Planctomycetia</taxon>
        <taxon>Pirellulales</taxon>
        <taxon>Lacipirellulaceae</taxon>
        <taxon>Posidoniimonas</taxon>
    </lineage>
</organism>
<evidence type="ECO:0000259" key="4">
    <source>
        <dbReference type="Pfam" id="PF00884"/>
    </source>
</evidence>
<comment type="caution">
    <text evidence="5">The sequence shown here is derived from an EMBL/GenBank/DDBJ whole genome shotgun (WGS) entry which is preliminary data.</text>
</comment>
<dbReference type="AlphaFoldDB" id="A0A5C5YPR4"/>
<dbReference type="RefSeq" id="WP_146586952.1">
    <property type="nucleotide sequence ID" value="NZ_SJPO01000005.1"/>
</dbReference>
<dbReference type="GO" id="GO:0004065">
    <property type="term" value="F:arylsulfatase activity"/>
    <property type="evidence" value="ECO:0007669"/>
    <property type="project" value="UniProtKB-EC"/>
</dbReference>
<dbReference type="Gene3D" id="3.30.1120.10">
    <property type="match status" value="1"/>
</dbReference>
<accession>A0A5C5YPR4</accession>
<dbReference type="OrthoDB" id="9783154at2"/>
<name>A0A5C5YPR4_9BACT</name>
<dbReference type="Gene3D" id="3.40.720.10">
    <property type="entry name" value="Alkaline Phosphatase, subunit A"/>
    <property type="match status" value="1"/>
</dbReference>
<protein>
    <submittedName>
        <fullName evidence="5">Arylsulfatase</fullName>
        <ecNumber evidence="5">3.1.6.1</ecNumber>
    </submittedName>
</protein>
<dbReference type="SUPFAM" id="SSF53649">
    <property type="entry name" value="Alkaline phosphatase-like"/>
    <property type="match status" value="1"/>
</dbReference>
<keyword evidence="3" id="KW-0732">Signal</keyword>
<gene>
    <name evidence="5" type="primary">atsA_19</name>
    <name evidence="5" type="ORF">Pla123a_22870</name>
</gene>
<proteinExistence type="inferred from homology"/>
<evidence type="ECO:0000313" key="5">
    <source>
        <dbReference type="EMBL" id="TWT76863.1"/>
    </source>
</evidence>
<dbReference type="Proteomes" id="UP000318478">
    <property type="component" value="Unassembled WGS sequence"/>
</dbReference>
<evidence type="ECO:0000256" key="2">
    <source>
        <dbReference type="ARBA" id="ARBA00022801"/>
    </source>
</evidence>
<dbReference type="EMBL" id="SJPO01000005">
    <property type="protein sequence ID" value="TWT76863.1"/>
    <property type="molecule type" value="Genomic_DNA"/>
</dbReference>
<evidence type="ECO:0000256" key="1">
    <source>
        <dbReference type="ARBA" id="ARBA00008779"/>
    </source>
</evidence>
<dbReference type="PANTHER" id="PTHR42693:SF53">
    <property type="entry name" value="ENDO-4-O-SULFATASE"/>
    <property type="match status" value="1"/>
</dbReference>
<evidence type="ECO:0000313" key="6">
    <source>
        <dbReference type="Proteomes" id="UP000318478"/>
    </source>
</evidence>